<keyword evidence="4" id="KW-0276">Fatty acid metabolism</keyword>
<dbReference type="InterPro" id="IPR014358">
    <property type="entry name" value="Enoyl-ACP_Rdtase_NADH"/>
</dbReference>
<feature type="binding site" evidence="10">
    <location>
        <position position="163"/>
    </location>
    <ligand>
        <name>NAD(+)</name>
        <dbReference type="ChEBI" id="CHEBI:57540"/>
    </ligand>
</feature>
<dbReference type="InterPro" id="IPR002347">
    <property type="entry name" value="SDR_fam"/>
</dbReference>
<dbReference type="AlphaFoldDB" id="A0A068VTE6"/>
<evidence type="ECO:0000256" key="9">
    <source>
        <dbReference type="PIRSR" id="PIRSR000094-2"/>
    </source>
</evidence>
<gene>
    <name evidence="11" type="primary">inhA</name>
    <name evidence="11" type="ORF">PFCIRM138_01455</name>
</gene>
<feature type="binding site" evidence="9">
    <location>
        <position position="96"/>
    </location>
    <ligand>
        <name>substrate</name>
    </ligand>
</feature>
<proteinExistence type="inferred from homology"/>
<protein>
    <recommendedName>
        <fullName evidence="8">Enoyl-[acyl-carrier-protein] reductase [NADH]</fullName>
        <ecNumber evidence="8">1.3.1.9</ecNumber>
    </recommendedName>
</protein>
<sequence>MGILDGKNILVTGVTMNTSIAYKVAEVAEQQGATVIVTAFGRALRLATKVVQKLDPVPQVIELDASNADELAALPGKLRELGFDHVDGVLHSIAFANPERALGGAFLKTGWDDVAVSLHTSTYSYVSLAMAVRELMSAGSSVVGLTFDASVSWPSYDWMGVAKAGLESANRYLARYLGPDQISSNLVAAGPIDSIAKTAIPGANSFNDIWTERAPLGWDAKDATPVANAVCALFSDLFTATTGEIIHVDGGLASTGA</sequence>
<dbReference type="SUPFAM" id="SSF51735">
    <property type="entry name" value="NAD(P)-binding Rossmann-fold domains"/>
    <property type="match status" value="1"/>
</dbReference>
<dbReference type="UniPathway" id="UPA00915"/>
<dbReference type="NCBIfam" id="NF005908">
    <property type="entry name" value="PRK07889.1"/>
    <property type="match status" value="1"/>
</dbReference>
<feature type="binding site" evidence="10">
    <location>
        <begin position="19"/>
        <end position="20"/>
    </location>
    <ligand>
        <name>NAD(+)</name>
        <dbReference type="ChEBI" id="CHEBI:57540"/>
    </ligand>
</feature>
<dbReference type="GeneID" id="61221880"/>
<feature type="binding site" evidence="10">
    <location>
        <position position="13"/>
    </location>
    <ligand>
        <name>NAD(+)</name>
        <dbReference type="ChEBI" id="CHEBI:57540"/>
    </ligand>
</feature>
<evidence type="ECO:0000256" key="1">
    <source>
        <dbReference type="ARBA" id="ARBA00005189"/>
    </source>
</evidence>
<evidence type="ECO:0000256" key="5">
    <source>
        <dbReference type="ARBA" id="ARBA00023002"/>
    </source>
</evidence>
<dbReference type="GO" id="GO:0004318">
    <property type="term" value="F:enoyl-[acyl-carrier-protein] reductase (NADH) activity"/>
    <property type="evidence" value="ECO:0007669"/>
    <property type="project" value="UniProtKB-EC"/>
</dbReference>
<dbReference type="EMBL" id="LM676436">
    <property type="protein sequence ID" value="CEP27410.1"/>
    <property type="molecule type" value="Genomic_DNA"/>
</dbReference>
<keyword evidence="5 8" id="KW-0560">Oxidoreductase</keyword>
<feature type="binding site" evidence="10">
    <location>
        <position position="93"/>
    </location>
    <ligand>
        <name>NAD(+)</name>
        <dbReference type="ChEBI" id="CHEBI:57540"/>
    </ligand>
</feature>
<dbReference type="PANTHER" id="PTHR43159">
    <property type="entry name" value="ENOYL-[ACYL-CARRIER-PROTEIN] REDUCTASE"/>
    <property type="match status" value="1"/>
</dbReference>
<dbReference type="EC" id="1.3.1.9" evidence="8"/>
<reference evidence="11" key="1">
    <citation type="submission" date="2014-08" db="EMBL/GenBank/DDBJ databases">
        <authorList>
            <person name="Falentin Helene"/>
        </authorList>
    </citation>
    <scope>NUCLEOTIDE SEQUENCE</scope>
</reference>
<organism evidence="11">
    <name type="scientific">Propionibacterium freudenreichii subsp. freudenreichii</name>
    <dbReference type="NCBI Taxonomy" id="66712"/>
    <lineage>
        <taxon>Bacteria</taxon>
        <taxon>Bacillati</taxon>
        <taxon>Actinomycetota</taxon>
        <taxon>Actinomycetes</taxon>
        <taxon>Propionibacteriales</taxon>
        <taxon>Propionibacteriaceae</taxon>
        <taxon>Propionibacterium</taxon>
    </lineage>
</organism>
<keyword evidence="8 10" id="KW-0520">NAD</keyword>
<feature type="binding site" evidence="10">
    <location>
        <begin position="192"/>
        <end position="196"/>
    </location>
    <ligand>
        <name>NAD(+)</name>
        <dbReference type="ChEBI" id="CHEBI:57540"/>
    </ligand>
</feature>
<evidence type="ECO:0000256" key="10">
    <source>
        <dbReference type="PIRSR" id="PIRSR000094-3"/>
    </source>
</evidence>
<evidence type="ECO:0000256" key="4">
    <source>
        <dbReference type="ARBA" id="ARBA00022832"/>
    </source>
</evidence>
<evidence type="ECO:0000256" key="2">
    <source>
        <dbReference type="ARBA" id="ARBA00009233"/>
    </source>
</evidence>
<evidence type="ECO:0000256" key="6">
    <source>
        <dbReference type="ARBA" id="ARBA00023098"/>
    </source>
</evidence>
<comment type="catalytic activity">
    <reaction evidence="8">
        <text>a 2,3-saturated acyl-[ACP] + NAD(+) = a (2E)-enoyl-[ACP] + NADH + H(+)</text>
        <dbReference type="Rhea" id="RHEA:10240"/>
        <dbReference type="Rhea" id="RHEA-COMP:9925"/>
        <dbReference type="Rhea" id="RHEA-COMP:9926"/>
        <dbReference type="ChEBI" id="CHEBI:15378"/>
        <dbReference type="ChEBI" id="CHEBI:57540"/>
        <dbReference type="ChEBI" id="CHEBI:57945"/>
        <dbReference type="ChEBI" id="CHEBI:78784"/>
        <dbReference type="ChEBI" id="CHEBI:78785"/>
        <dbReference type="EC" id="1.3.1.9"/>
    </reaction>
</comment>
<dbReference type="InterPro" id="IPR036291">
    <property type="entry name" value="NAD(P)-bd_dom_sf"/>
</dbReference>
<name>A0A068VTE6_PROFF</name>
<evidence type="ECO:0000256" key="3">
    <source>
        <dbReference type="ARBA" id="ARBA00022516"/>
    </source>
</evidence>
<dbReference type="RefSeq" id="WP_013161353.1">
    <property type="nucleotide sequence ID" value="NZ_CP010341.1"/>
</dbReference>
<accession>A0A068VTE6</accession>
<evidence type="ECO:0000313" key="11">
    <source>
        <dbReference type="EMBL" id="CEP27410.1"/>
    </source>
</evidence>
<dbReference type="KEGG" id="pfre:RM25_1407"/>
<evidence type="ECO:0000256" key="7">
    <source>
        <dbReference type="ARBA" id="ARBA00023160"/>
    </source>
</evidence>
<dbReference type="GO" id="GO:0006633">
    <property type="term" value="P:fatty acid biosynthetic process"/>
    <property type="evidence" value="ECO:0007669"/>
    <property type="project" value="UniProtKB-KW"/>
</dbReference>
<keyword evidence="3 8" id="KW-0444">Lipid biosynthesis</keyword>
<dbReference type="PATRIC" id="fig|66712.6.peg.1435"/>
<dbReference type="Pfam" id="PF13561">
    <property type="entry name" value="adh_short_C2"/>
    <property type="match status" value="1"/>
</dbReference>
<evidence type="ECO:0000256" key="8">
    <source>
        <dbReference type="PIRNR" id="PIRNR000094"/>
    </source>
</evidence>
<keyword evidence="6" id="KW-0443">Lipid metabolism</keyword>
<dbReference type="Gene3D" id="3.40.50.720">
    <property type="entry name" value="NAD(P)-binding Rossmann-like Domain"/>
    <property type="match status" value="1"/>
</dbReference>
<comment type="pathway">
    <text evidence="1">Lipid metabolism.</text>
</comment>
<dbReference type="PANTHER" id="PTHR43159:SF2">
    <property type="entry name" value="ENOYL-[ACYL-CARRIER-PROTEIN] REDUCTASE [NADH], CHLOROPLASTIC"/>
    <property type="match status" value="1"/>
</dbReference>
<dbReference type="PIRSF" id="PIRSF000094">
    <property type="entry name" value="Enoyl-ACP_rdct"/>
    <property type="match status" value="1"/>
</dbReference>
<comment type="similarity">
    <text evidence="2 8">Belongs to the short-chain dehydrogenases/reductases (SDR) family. FabI subfamily.</text>
</comment>
<keyword evidence="7 8" id="KW-0275">Fatty acid biosynthesis</keyword>